<evidence type="ECO:0000313" key="3">
    <source>
        <dbReference type="Proteomes" id="UP000075243"/>
    </source>
</evidence>
<dbReference type="Gramene" id="C.cajan_28857.t">
    <property type="protein sequence ID" value="C.cajan_28857.t.cds1"/>
    <property type="gene ID" value="C.cajan_28857"/>
</dbReference>
<reference evidence="2" key="1">
    <citation type="journal article" date="2012" name="Nat. Biotechnol.">
        <title>Draft genome sequence of pigeonpea (Cajanus cajan), an orphan legume crop of resource-poor farmers.</title>
        <authorList>
            <person name="Varshney R.K."/>
            <person name="Chen W."/>
            <person name="Li Y."/>
            <person name="Bharti A.K."/>
            <person name="Saxena R.K."/>
            <person name="Schlueter J.A."/>
            <person name="Donoghue M.T."/>
            <person name="Azam S."/>
            <person name="Fan G."/>
            <person name="Whaley A.M."/>
            <person name="Farmer A.D."/>
            <person name="Sheridan J."/>
            <person name="Iwata A."/>
            <person name="Tuteja R."/>
            <person name="Penmetsa R.V."/>
            <person name="Wu W."/>
            <person name="Upadhyaya H.D."/>
            <person name="Yang S.P."/>
            <person name="Shah T."/>
            <person name="Saxena K.B."/>
            <person name="Michael T."/>
            <person name="McCombie W.R."/>
            <person name="Yang B."/>
            <person name="Zhang G."/>
            <person name="Yang H."/>
            <person name="Wang J."/>
            <person name="Spillane C."/>
            <person name="Cook D.R."/>
            <person name="May G.D."/>
            <person name="Xu X."/>
            <person name="Jackson S.A."/>
        </authorList>
    </citation>
    <scope>NUCLEOTIDE SEQUENCE [LARGE SCALE GENOMIC DNA]</scope>
</reference>
<keyword evidence="3" id="KW-1185">Reference proteome</keyword>
<dbReference type="AlphaFoldDB" id="A0A151RY55"/>
<feature type="region of interest" description="Disordered" evidence="1">
    <location>
        <begin position="84"/>
        <end position="104"/>
    </location>
</feature>
<feature type="region of interest" description="Disordered" evidence="1">
    <location>
        <begin position="166"/>
        <end position="212"/>
    </location>
</feature>
<evidence type="ECO:0000313" key="2">
    <source>
        <dbReference type="EMBL" id="KYP47397.1"/>
    </source>
</evidence>
<dbReference type="EMBL" id="KQ483529">
    <property type="protein sequence ID" value="KYP47397.1"/>
    <property type="molecule type" value="Genomic_DNA"/>
</dbReference>
<evidence type="ECO:0000256" key="1">
    <source>
        <dbReference type="SAM" id="MobiDB-lite"/>
    </source>
</evidence>
<accession>A0A151RY55</accession>
<protein>
    <submittedName>
        <fullName evidence="2">Uncharacterized protein</fullName>
    </submittedName>
</protein>
<sequence length="212" mass="23647">MPRETLLYSVLQKDGVDIASIISDEIHKTVLSIPSLTGVSKPLGFPGLITGLCLFSGSRLPVNLNKSLRPPINAAYIKIHCKSEQQGEASQPRPQRPGHGSSFSSQVVAGQEFMVAHFHHIEQQNLANHLALMSLNTSMYHAHQQQFHGGPLFQWPSLETFQQQFYWPGDNPHFEGGEEEQQEQEGGDEDEEGEEVQREGVEEGDEDDEEDT</sequence>
<name>A0A151RY55_CAJCA</name>
<feature type="compositionally biased region" description="Acidic residues" evidence="1">
    <location>
        <begin position="177"/>
        <end position="194"/>
    </location>
</feature>
<feature type="compositionally biased region" description="Polar residues" evidence="1">
    <location>
        <begin position="84"/>
        <end position="93"/>
    </location>
</feature>
<organism evidence="2 3">
    <name type="scientific">Cajanus cajan</name>
    <name type="common">Pigeon pea</name>
    <name type="synonym">Cajanus indicus</name>
    <dbReference type="NCBI Taxonomy" id="3821"/>
    <lineage>
        <taxon>Eukaryota</taxon>
        <taxon>Viridiplantae</taxon>
        <taxon>Streptophyta</taxon>
        <taxon>Embryophyta</taxon>
        <taxon>Tracheophyta</taxon>
        <taxon>Spermatophyta</taxon>
        <taxon>Magnoliopsida</taxon>
        <taxon>eudicotyledons</taxon>
        <taxon>Gunneridae</taxon>
        <taxon>Pentapetalae</taxon>
        <taxon>rosids</taxon>
        <taxon>fabids</taxon>
        <taxon>Fabales</taxon>
        <taxon>Fabaceae</taxon>
        <taxon>Papilionoideae</taxon>
        <taxon>50 kb inversion clade</taxon>
        <taxon>NPAAA clade</taxon>
        <taxon>indigoferoid/millettioid clade</taxon>
        <taxon>Phaseoleae</taxon>
        <taxon>Cajanus</taxon>
    </lineage>
</organism>
<dbReference type="Proteomes" id="UP000075243">
    <property type="component" value="Unassembled WGS sequence"/>
</dbReference>
<dbReference type="OMA" id="QEFMVAH"/>
<proteinExistence type="predicted"/>
<feature type="compositionally biased region" description="Acidic residues" evidence="1">
    <location>
        <begin position="202"/>
        <end position="212"/>
    </location>
</feature>
<gene>
    <name evidence="2" type="ORF">KK1_031011</name>
</gene>